<dbReference type="CDD" id="cd08336">
    <property type="entry name" value="DED_FADD"/>
    <property type="match status" value="1"/>
</dbReference>
<sequence length="190" mass="21770">MSDSLEFNTVLMDISNQLTAEELEKLKYLCDKDIGKRDLEKSTTGLKLFQLLKHRNKLGPGNTDYLSDRLGRIHRQDLRDKLEGIDGQTENQPDEAERARLNVATEVIAENLGKSWRKLGRKLGLSEVKLDSINAKHQFDLEEITVEMLKEWRKSQGARARVEDLTKALRDCQLKLTAEKVEARLETPPN</sequence>
<dbReference type="SMART" id="SM00005">
    <property type="entry name" value="DEATH"/>
    <property type="match status" value="1"/>
</dbReference>
<dbReference type="SUPFAM" id="SSF47986">
    <property type="entry name" value="DEATH domain"/>
    <property type="match status" value="1"/>
</dbReference>
<reference evidence="3" key="2">
    <citation type="submission" date="2025-08" db="UniProtKB">
        <authorList>
            <consortium name="Ensembl"/>
        </authorList>
    </citation>
    <scope>IDENTIFICATION</scope>
</reference>
<dbReference type="InterPro" id="IPR016729">
    <property type="entry name" value="FADD"/>
</dbReference>
<evidence type="ECO:0000313" key="3">
    <source>
        <dbReference type="Ensembl" id="ENSSORP00005000281.1"/>
    </source>
</evidence>
<gene>
    <name evidence="3" type="primary">fadd</name>
</gene>
<reference evidence="3" key="1">
    <citation type="submission" date="2019-06" db="EMBL/GenBank/DDBJ databases">
        <authorList>
            <consortium name="Wellcome Sanger Institute Data Sharing"/>
        </authorList>
    </citation>
    <scope>NUCLEOTIDE SEQUENCE [LARGE SCALE GENOMIC DNA]</scope>
</reference>
<dbReference type="Gene3D" id="1.10.533.10">
    <property type="entry name" value="Death Domain, Fas"/>
    <property type="match status" value="2"/>
</dbReference>
<dbReference type="InterPro" id="IPR001875">
    <property type="entry name" value="DED_dom"/>
</dbReference>
<dbReference type="Proteomes" id="UP000472271">
    <property type="component" value="Chromosome 3"/>
</dbReference>
<dbReference type="FunCoup" id="A0A672YC94">
    <property type="interactions" value="1398"/>
</dbReference>
<dbReference type="InterPro" id="IPR000488">
    <property type="entry name" value="Death_dom"/>
</dbReference>
<evidence type="ECO:0000259" key="2">
    <source>
        <dbReference type="PROSITE" id="PS50168"/>
    </source>
</evidence>
<dbReference type="GO" id="GO:0089720">
    <property type="term" value="F:caspase binding"/>
    <property type="evidence" value="ECO:0007669"/>
    <property type="project" value="TreeGrafter"/>
</dbReference>
<dbReference type="FunFam" id="1.10.533.10:FF:000059">
    <property type="entry name" value="Fas-associated via death domain"/>
    <property type="match status" value="1"/>
</dbReference>
<organism evidence="3 4">
    <name type="scientific">Sphaeramia orbicularis</name>
    <name type="common">orbiculate cardinalfish</name>
    <dbReference type="NCBI Taxonomy" id="375764"/>
    <lineage>
        <taxon>Eukaryota</taxon>
        <taxon>Metazoa</taxon>
        <taxon>Chordata</taxon>
        <taxon>Craniata</taxon>
        <taxon>Vertebrata</taxon>
        <taxon>Euteleostomi</taxon>
        <taxon>Actinopterygii</taxon>
        <taxon>Neopterygii</taxon>
        <taxon>Teleostei</taxon>
        <taxon>Neoteleostei</taxon>
        <taxon>Acanthomorphata</taxon>
        <taxon>Gobiaria</taxon>
        <taxon>Kurtiformes</taxon>
        <taxon>Apogonoidei</taxon>
        <taxon>Apogonidae</taxon>
        <taxon>Apogoninae</taxon>
        <taxon>Sphaeramia</taxon>
    </lineage>
</organism>
<dbReference type="PROSITE" id="PS50017">
    <property type="entry name" value="DEATH_DOMAIN"/>
    <property type="match status" value="1"/>
</dbReference>
<dbReference type="InParanoid" id="A0A672YC94"/>
<dbReference type="OrthoDB" id="100767at2759"/>
<accession>A0A672YC94</accession>
<dbReference type="Ensembl" id="ENSSORT00005000302.1">
    <property type="protein sequence ID" value="ENSSORP00005000281.1"/>
    <property type="gene ID" value="ENSSORG00005000215.1"/>
</dbReference>
<dbReference type="InterPro" id="IPR011029">
    <property type="entry name" value="DEATH-like_dom_sf"/>
</dbReference>
<feature type="domain" description="Death" evidence="1">
    <location>
        <begin position="101"/>
        <end position="185"/>
    </location>
</feature>
<dbReference type="PANTHER" id="PTHR15077:SF10">
    <property type="entry name" value="FAS-ASSOCIATED DEATH DOMAIN PROTEIN"/>
    <property type="match status" value="1"/>
</dbReference>
<dbReference type="Pfam" id="PF00531">
    <property type="entry name" value="Death"/>
    <property type="match status" value="1"/>
</dbReference>
<dbReference type="PROSITE" id="PS50168">
    <property type="entry name" value="DED"/>
    <property type="match status" value="1"/>
</dbReference>
<dbReference type="GO" id="GO:0045089">
    <property type="term" value="P:positive regulation of innate immune response"/>
    <property type="evidence" value="ECO:0007669"/>
    <property type="project" value="TreeGrafter"/>
</dbReference>
<dbReference type="GeneID" id="115416002"/>
<dbReference type="PANTHER" id="PTHR15077">
    <property type="entry name" value="FAS-ASSOCIATING DEATH DOMAIN-CONTAINING PROTEIN FADD"/>
    <property type="match status" value="1"/>
</dbReference>
<dbReference type="RefSeq" id="XP_029985562.1">
    <property type="nucleotide sequence ID" value="XM_030129702.1"/>
</dbReference>
<dbReference type="AlphaFoldDB" id="A0A672YC94"/>
<dbReference type="SMART" id="SM00031">
    <property type="entry name" value="DED"/>
    <property type="match status" value="1"/>
</dbReference>
<dbReference type="GO" id="GO:0042981">
    <property type="term" value="P:regulation of apoptotic process"/>
    <property type="evidence" value="ECO:0007669"/>
    <property type="project" value="InterPro"/>
</dbReference>
<dbReference type="GO" id="GO:0005123">
    <property type="term" value="F:death receptor binding"/>
    <property type="evidence" value="ECO:0007669"/>
    <property type="project" value="TreeGrafter"/>
</dbReference>
<dbReference type="Pfam" id="PF01335">
    <property type="entry name" value="DED"/>
    <property type="match status" value="1"/>
</dbReference>
<dbReference type="GO" id="GO:0031265">
    <property type="term" value="C:CD95 death-inducing signaling complex"/>
    <property type="evidence" value="ECO:0007669"/>
    <property type="project" value="TreeGrafter"/>
</dbReference>
<feature type="domain" description="DED" evidence="2">
    <location>
        <begin position="6"/>
        <end position="84"/>
    </location>
</feature>
<evidence type="ECO:0008006" key="5">
    <source>
        <dbReference type="Google" id="ProtNLM"/>
    </source>
</evidence>
<keyword evidence="4" id="KW-1185">Reference proteome</keyword>
<evidence type="ECO:0000259" key="1">
    <source>
        <dbReference type="PROSITE" id="PS50017"/>
    </source>
</evidence>
<evidence type="ECO:0000313" key="4">
    <source>
        <dbReference type="Proteomes" id="UP000472271"/>
    </source>
</evidence>
<dbReference type="CTD" id="8772"/>
<reference evidence="3" key="3">
    <citation type="submission" date="2025-09" db="UniProtKB">
        <authorList>
            <consortium name="Ensembl"/>
        </authorList>
    </citation>
    <scope>IDENTIFICATION</scope>
</reference>
<name>A0A672YC94_9TELE</name>
<protein>
    <recommendedName>
        <fullName evidence="5">Fas (tnfrsf6)-associated via death domain</fullName>
    </recommendedName>
</protein>
<proteinExistence type="predicted"/>
<dbReference type="GO" id="GO:0097191">
    <property type="term" value="P:extrinsic apoptotic signaling pathway"/>
    <property type="evidence" value="ECO:0007669"/>
    <property type="project" value="TreeGrafter"/>
</dbReference>